<gene>
    <name evidence="1" type="ORF">LCGC14_1750530</name>
</gene>
<organism evidence="1">
    <name type="scientific">marine sediment metagenome</name>
    <dbReference type="NCBI Taxonomy" id="412755"/>
    <lineage>
        <taxon>unclassified sequences</taxon>
        <taxon>metagenomes</taxon>
        <taxon>ecological metagenomes</taxon>
    </lineage>
</organism>
<dbReference type="AlphaFoldDB" id="A0A0F9K3K1"/>
<protein>
    <recommendedName>
        <fullName evidence="2">Bacteriophage lambda Replication protein O N-terminal domain-containing protein</fullName>
    </recommendedName>
</protein>
<sequence length="325" mass="36912">INMSKFQGFEEPKENWSKLPHQLIDALPEIKTIGEMKVVLYVLRHTWGYRDEYKRITMDEFENGRKRKDGTRLDSGTGLSKPTIRAGIKSAVEDGFLFVSTDITDPGRVKKLYSLAEYGGKKLYPRGKETLPRTEKETIKKETTNMPQGGAGDFSDLFPEPLQADSTIRKLDDNGQAHLLTFGVLPSDETDSKEHAVKQELLSAAWQIHSPDVELAIVYFVLAVRAYHPDFAIPNDNGTRKDWYKSVAGHLKNYLLYELQNLYKLAIIKMIDKDLSYWRPGSLTNWAILEVANEPVLTHQGPQITDEEKAARDYLDSLEGKPLPD</sequence>
<comment type="caution">
    <text evidence="1">The sequence shown here is derived from an EMBL/GenBank/DDBJ whole genome shotgun (WGS) entry which is preliminary data.</text>
</comment>
<accession>A0A0F9K3K1</accession>
<feature type="non-terminal residue" evidence="1">
    <location>
        <position position="1"/>
    </location>
</feature>
<dbReference type="Gene3D" id="1.10.10.10">
    <property type="entry name" value="Winged helix-like DNA-binding domain superfamily/Winged helix DNA-binding domain"/>
    <property type="match status" value="1"/>
</dbReference>
<reference evidence="1" key="1">
    <citation type="journal article" date="2015" name="Nature">
        <title>Complex archaea that bridge the gap between prokaryotes and eukaryotes.</title>
        <authorList>
            <person name="Spang A."/>
            <person name="Saw J.H."/>
            <person name="Jorgensen S.L."/>
            <person name="Zaremba-Niedzwiedzka K."/>
            <person name="Martijn J."/>
            <person name="Lind A.E."/>
            <person name="van Eijk R."/>
            <person name="Schleper C."/>
            <person name="Guy L."/>
            <person name="Ettema T.J."/>
        </authorList>
    </citation>
    <scope>NUCLEOTIDE SEQUENCE</scope>
</reference>
<name>A0A0F9K3K1_9ZZZZ</name>
<dbReference type="EMBL" id="LAZR01016139">
    <property type="protein sequence ID" value="KKM05788.1"/>
    <property type="molecule type" value="Genomic_DNA"/>
</dbReference>
<evidence type="ECO:0000313" key="1">
    <source>
        <dbReference type="EMBL" id="KKM05788.1"/>
    </source>
</evidence>
<evidence type="ECO:0008006" key="2">
    <source>
        <dbReference type="Google" id="ProtNLM"/>
    </source>
</evidence>
<dbReference type="InterPro" id="IPR036388">
    <property type="entry name" value="WH-like_DNA-bd_sf"/>
</dbReference>
<proteinExistence type="predicted"/>